<comment type="catalytic activity">
    <reaction evidence="9">
        <text>L-seryl-[protein] + ATP = O-phospho-L-seryl-[protein] + ADP + H(+)</text>
        <dbReference type="Rhea" id="RHEA:17989"/>
        <dbReference type="Rhea" id="RHEA-COMP:9863"/>
        <dbReference type="Rhea" id="RHEA-COMP:11604"/>
        <dbReference type="ChEBI" id="CHEBI:15378"/>
        <dbReference type="ChEBI" id="CHEBI:29999"/>
        <dbReference type="ChEBI" id="CHEBI:30616"/>
        <dbReference type="ChEBI" id="CHEBI:83421"/>
        <dbReference type="ChEBI" id="CHEBI:456216"/>
        <dbReference type="EC" id="2.7.11.1"/>
    </reaction>
</comment>
<evidence type="ECO:0000313" key="14">
    <source>
        <dbReference type="EMBL" id="KAH3827827.1"/>
    </source>
</evidence>
<evidence type="ECO:0000256" key="8">
    <source>
        <dbReference type="ARBA" id="ARBA00047899"/>
    </source>
</evidence>
<dbReference type="EMBL" id="JAIWYP010000005">
    <property type="protein sequence ID" value="KAH3827827.1"/>
    <property type="molecule type" value="Genomic_DNA"/>
</dbReference>
<keyword evidence="4" id="KW-0808">Transferase</keyword>
<dbReference type="PANTHER" id="PTHR44899">
    <property type="entry name" value="CAMK FAMILY PROTEIN KINASE"/>
    <property type="match status" value="1"/>
</dbReference>
<dbReference type="SMART" id="SM00220">
    <property type="entry name" value="S_TKc"/>
    <property type="match status" value="1"/>
</dbReference>
<dbReference type="FunFam" id="3.30.200.20:FF:000097">
    <property type="entry name" value="Probable serine/threonine-protein kinase nek1"/>
    <property type="match status" value="1"/>
</dbReference>
<comment type="catalytic activity">
    <reaction evidence="8">
        <text>L-threonyl-[protein] + ATP = O-phospho-L-threonyl-[protein] + ADP + H(+)</text>
        <dbReference type="Rhea" id="RHEA:46608"/>
        <dbReference type="Rhea" id="RHEA-COMP:11060"/>
        <dbReference type="Rhea" id="RHEA-COMP:11605"/>
        <dbReference type="ChEBI" id="CHEBI:15378"/>
        <dbReference type="ChEBI" id="CHEBI:30013"/>
        <dbReference type="ChEBI" id="CHEBI:30616"/>
        <dbReference type="ChEBI" id="CHEBI:61977"/>
        <dbReference type="ChEBI" id="CHEBI:456216"/>
        <dbReference type="EC" id="2.7.11.1"/>
    </reaction>
</comment>
<evidence type="ECO:0000256" key="11">
    <source>
        <dbReference type="RuleBase" id="RU000304"/>
    </source>
</evidence>
<keyword evidence="6" id="KW-0418">Kinase</keyword>
<comment type="caution">
    <text evidence="14">The sequence shown here is derived from an EMBL/GenBank/DDBJ whole genome shotgun (WGS) entry which is preliminary data.</text>
</comment>
<gene>
    <name evidence="14" type="ORF">DPMN_129770</name>
</gene>
<reference evidence="14" key="1">
    <citation type="journal article" date="2019" name="bioRxiv">
        <title>The Genome of the Zebra Mussel, Dreissena polymorpha: A Resource for Invasive Species Research.</title>
        <authorList>
            <person name="McCartney M.A."/>
            <person name="Auch B."/>
            <person name="Kono T."/>
            <person name="Mallez S."/>
            <person name="Zhang Y."/>
            <person name="Obille A."/>
            <person name="Becker A."/>
            <person name="Abrahante J.E."/>
            <person name="Garbe J."/>
            <person name="Badalamenti J.P."/>
            <person name="Herman A."/>
            <person name="Mangelson H."/>
            <person name="Liachko I."/>
            <person name="Sullivan S."/>
            <person name="Sone E.D."/>
            <person name="Koren S."/>
            <person name="Silverstein K.A.T."/>
            <person name="Beckman K.B."/>
            <person name="Gohl D.M."/>
        </authorList>
    </citation>
    <scope>NUCLEOTIDE SEQUENCE</scope>
    <source>
        <strain evidence="14">Duluth1</strain>
        <tissue evidence="14">Whole animal</tissue>
    </source>
</reference>
<sequence length="428" mass="47937">MATSDEFVIDRTLGEGAFGKVYLVTGSDDKKKYAMKVIDLKKAPDEERELALREASLLKTLDHDNVLKYTDSFEANGALCIVTEFCAHGDLSEFLDRRNSTKTKLEEDQLTEWFRQLASALDYLHGKKIIHRDVKTPNVFLTDKWTTKLGDMGLAKVLEKPSQKAVTFCGSPYYMSPEIFSCKPYGDKSDIWALGVIVYEMATLERPFDATLMHQLVFKIVHGGLPEMPKGYRQELTDILAIMLQKDPDMRPSAAVLLGHNFFKGMKAPALPPRPNAAGASGLIKSRYNIQRPDPARGPKEDIRAYKDHDLSSLLDTLSQIRQKEKADAKGGAAKPRNLGLTSILIRTSRPAPQADPERKQKYKKTVAIKVCTYDVYLCSINAMLLNSLKVCVSTAPIPKLLFVCRAKKLCLCLWHMNKSKYSSNQGP</sequence>
<dbReference type="InterPro" id="IPR001245">
    <property type="entry name" value="Ser-Thr/Tyr_kinase_cat_dom"/>
</dbReference>
<dbReference type="InterPro" id="IPR051131">
    <property type="entry name" value="NEK_Ser/Thr_kinase_NIMA"/>
</dbReference>
<dbReference type="Proteomes" id="UP000828390">
    <property type="component" value="Unassembled WGS sequence"/>
</dbReference>
<dbReference type="InterPro" id="IPR017441">
    <property type="entry name" value="Protein_kinase_ATP_BS"/>
</dbReference>
<dbReference type="AlphaFoldDB" id="A0A9D4K0U8"/>
<feature type="region of interest" description="Disordered" evidence="12">
    <location>
        <begin position="282"/>
        <end position="303"/>
    </location>
</feature>
<evidence type="ECO:0000256" key="12">
    <source>
        <dbReference type="SAM" id="MobiDB-lite"/>
    </source>
</evidence>
<evidence type="ECO:0000259" key="13">
    <source>
        <dbReference type="PROSITE" id="PS50011"/>
    </source>
</evidence>
<dbReference type="GO" id="GO:0004674">
    <property type="term" value="F:protein serine/threonine kinase activity"/>
    <property type="evidence" value="ECO:0007669"/>
    <property type="project" value="UniProtKB-KW"/>
</dbReference>
<dbReference type="GO" id="GO:0005524">
    <property type="term" value="F:ATP binding"/>
    <property type="evidence" value="ECO:0007669"/>
    <property type="project" value="UniProtKB-UniRule"/>
</dbReference>
<dbReference type="Pfam" id="PF00069">
    <property type="entry name" value="Pkinase"/>
    <property type="match status" value="1"/>
</dbReference>
<dbReference type="PRINTS" id="PR00109">
    <property type="entry name" value="TYRKINASE"/>
</dbReference>
<protein>
    <recommendedName>
        <fullName evidence="2">non-specific serine/threonine protein kinase</fullName>
        <ecNumber evidence="2">2.7.11.1</ecNumber>
    </recommendedName>
</protein>
<dbReference type="InterPro" id="IPR000719">
    <property type="entry name" value="Prot_kinase_dom"/>
</dbReference>
<comment type="similarity">
    <text evidence="1">Belongs to the protein kinase superfamily. NEK Ser/Thr protein kinase family. NIMA subfamily.</text>
</comment>
<dbReference type="PROSITE" id="PS50011">
    <property type="entry name" value="PROTEIN_KINASE_DOM"/>
    <property type="match status" value="1"/>
</dbReference>
<keyword evidence="15" id="KW-1185">Reference proteome</keyword>
<proteinExistence type="inferred from homology"/>
<reference evidence="14" key="2">
    <citation type="submission" date="2020-11" db="EMBL/GenBank/DDBJ databases">
        <authorList>
            <person name="McCartney M.A."/>
            <person name="Auch B."/>
            <person name="Kono T."/>
            <person name="Mallez S."/>
            <person name="Becker A."/>
            <person name="Gohl D.M."/>
            <person name="Silverstein K.A.T."/>
            <person name="Koren S."/>
            <person name="Bechman K.B."/>
            <person name="Herman A."/>
            <person name="Abrahante J.E."/>
            <person name="Garbe J."/>
        </authorList>
    </citation>
    <scope>NUCLEOTIDE SEQUENCE</scope>
    <source>
        <strain evidence="14">Duluth1</strain>
        <tissue evidence="14">Whole animal</tissue>
    </source>
</reference>
<evidence type="ECO:0000256" key="9">
    <source>
        <dbReference type="ARBA" id="ARBA00048679"/>
    </source>
</evidence>
<dbReference type="CDD" id="cd08215">
    <property type="entry name" value="STKc_Nek"/>
    <property type="match status" value="1"/>
</dbReference>
<name>A0A9D4K0U8_DREPO</name>
<evidence type="ECO:0000256" key="1">
    <source>
        <dbReference type="ARBA" id="ARBA00010886"/>
    </source>
</evidence>
<feature type="compositionally biased region" description="Basic and acidic residues" evidence="12">
    <location>
        <begin position="294"/>
        <end position="303"/>
    </location>
</feature>
<organism evidence="14 15">
    <name type="scientific">Dreissena polymorpha</name>
    <name type="common">Zebra mussel</name>
    <name type="synonym">Mytilus polymorpha</name>
    <dbReference type="NCBI Taxonomy" id="45954"/>
    <lineage>
        <taxon>Eukaryota</taxon>
        <taxon>Metazoa</taxon>
        <taxon>Spiralia</taxon>
        <taxon>Lophotrochozoa</taxon>
        <taxon>Mollusca</taxon>
        <taxon>Bivalvia</taxon>
        <taxon>Autobranchia</taxon>
        <taxon>Heteroconchia</taxon>
        <taxon>Euheterodonta</taxon>
        <taxon>Imparidentia</taxon>
        <taxon>Neoheterodontei</taxon>
        <taxon>Myida</taxon>
        <taxon>Dreissenoidea</taxon>
        <taxon>Dreissenidae</taxon>
        <taxon>Dreissena</taxon>
    </lineage>
</organism>
<evidence type="ECO:0000256" key="4">
    <source>
        <dbReference type="ARBA" id="ARBA00022679"/>
    </source>
</evidence>
<keyword evidence="5 10" id="KW-0547">Nucleotide-binding</keyword>
<dbReference type="PROSITE" id="PS00108">
    <property type="entry name" value="PROTEIN_KINASE_ST"/>
    <property type="match status" value="1"/>
</dbReference>
<evidence type="ECO:0000256" key="6">
    <source>
        <dbReference type="ARBA" id="ARBA00022777"/>
    </source>
</evidence>
<evidence type="ECO:0000256" key="2">
    <source>
        <dbReference type="ARBA" id="ARBA00012513"/>
    </source>
</evidence>
<evidence type="ECO:0000256" key="7">
    <source>
        <dbReference type="ARBA" id="ARBA00022840"/>
    </source>
</evidence>
<dbReference type="PROSITE" id="PS00107">
    <property type="entry name" value="PROTEIN_KINASE_ATP"/>
    <property type="match status" value="1"/>
</dbReference>
<accession>A0A9D4K0U8</accession>
<feature type="domain" description="Protein kinase" evidence="13">
    <location>
        <begin position="7"/>
        <end position="263"/>
    </location>
</feature>
<dbReference type="InterPro" id="IPR011009">
    <property type="entry name" value="Kinase-like_dom_sf"/>
</dbReference>
<feature type="binding site" evidence="10">
    <location>
        <position position="36"/>
    </location>
    <ligand>
        <name>ATP</name>
        <dbReference type="ChEBI" id="CHEBI:30616"/>
    </ligand>
</feature>
<dbReference type="EC" id="2.7.11.1" evidence="2"/>
<dbReference type="SUPFAM" id="SSF56112">
    <property type="entry name" value="Protein kinase-like (PK-like)"/>
    <property type="match status" value="1"/>
</dbReference>
<evidence type="ECO:0000256" key="5">
    <source>
        <dbReference type="ARBA" id="ARBA00022741"/>
    </source>
</evidence>
<dbReference type="InterPro" id="IPR008271">
    <property type="entry name" value="Ser/Thr_kinase_AS"/>
</dbReference>
<dbReference type="Gene3D" id="1.10.510.10">
    <property type="entry name" value="Transferase(Phosphotransferase) domain 1"/>
    <property type="match status" value="1"/>
</dbReference>
<evidence type="ECO:0000256" key="3">
    <source>
        <dbReference type="ARBA" id="ARBA00022527"/>
    </source>
</evidence>
<keyword evidence="7 10" id="KW-0067">ATP-binding</keyword>
<dbReference type="Gene3D" id="3.30.200.20">
    <property type="entry name" value="Phosphorylase Kinase, domain 1"/>
    <property type="match status" value="1"/>
</dbReference>
<keyword evidence="3 11" id="KW-0723">Serine/threonine-protein kinase</keyword>
<evidence type="ECO:0000313" key="15">
    <source>
        <dbReference type="Proteomes" id="UP000828390"/>
    </source>
</evidence>
<evidence type="ECO:0000256" key="10">
    <source>
        <dbReference type="PROSITE-ProRule" id="PRU10141"/>
    </source>
</evidence>